<accession>A0A3B1CKV9</accession>
<dbReference type="AlphaFoldDB" id="A0A3B1CKV9"/>
<name>A0A3B1CKV9_9ZZZZ</name>
<reference evidence="1" key="1">
    <citation type="submission" date="2018-06" db="EMBL/GenBank/DDBJ databases">
        <authorList>
            <person name="Zhirakovskaya E."/>
        </authorList>
    </citation>
    <scope>NUCLEOTIDE SEQUENCE</scope>
</reference>
<organism evidence="1">
    <name type="scientific">hydrothermal vent metagenome</name>
    <dbReference type="NCBI Taxonomy" id="652676"/>
    <lineage>
        <taxon>unclassified sequences</taxon>
        <taxon>metagenomes</taxon>
        <taxon>ecological metagenomes</taxon>
    </lineage>
</organism>
<sequence>MEDDLKKQGYSKEEEYFYKLNQALLEKTKKKSEETQKSEIDKDEA</sequence>
<proteinExistence type="predicted"/>
<gene>
    <name evidence="1" type="ORF">MNBD_NITROSPIRAE01-1634</name>
</gene>
<evidence type="ECO:0000313" key="1">
    <source>
        <dbReference type="EMBL" id="VAX28922.1"/>
    </source>
</evidence>
<protein>
    <submittedName>
        <fullName evidence="1">Uncharacterized protein</fullName>
    </submittedName>
</protein>
<dbReference type="EMBL" id="UOGF01000044">
    <property type="protein sequence ID" value="VAX28922.1"/>
    <property type="molecule type" value="Genomic_DNA"/>
</dbReference>